<keyword evidence="8" id="KW-0375">Hydrogen ion transport</keyword>
<gene>
    <name evidence="8" type="primary">atpC</name>
    <name evidence="11" type="ORF">E7Y31_01180</name>
</gene>
<reference evidence="11 12" key="1">
    <citation type="submission" date="2019-04" db="EMBL/GenBank/DDBJ databases">
        <title>Draft genome sequences for three unisolated Alnus-infective Frankia Sp+ strains, AgTrS, AiOr and AvVan, the first sequenced Frankia strains able to sporulate in-planta.</title>
        <authorList>
            <person name="Bethencourt L."/>
            <person name="Vautrin F."/>
            <person name="Taib N."/>
            <person name="Dubost A."/>
            <person name="Castro-Garcia L."/>
            <person name="Imbaud O."/>
            <person name="Abrouk D."/>
            <person name="Fournier P."/>
            <person name="Briolay J."/>
            <person name="Nguyen A."/>
            <person name="Normand P."/>
            <person name="Fernandez M.P."/>
            <person name="Brochier-Armanet C."/>
            <person name="Herrera-Belaroussi A."/>
        </authorList>
    </citation>
    <scope>NUCLEOTIDE SEQUENCE [LARGE SCALE GENOMIC DNA]</scope>
    <source>
        <strain evidence="11 12">AvVan</strain>
    </source>
</reference>
<dbReference type="AlphaFoldDB" id="A0A4S5EUF8"/>
<dbReference type="InterPro" id="IPR020546">
    <property type="entry name" value="ATP_synth_F1_dsu/esu_N"/>
</dbReference>
<sequence length="86" mass="8767">MPIRVAIVSPEQEVWSGDADMVVARTTDGDLGVLPGHVPLLGVLVSGGTVRVKTGGREISAQVDGGFISVTHQGVSILAETATLSS</sequence>
<dbReference type="GO" id="GO:0005524">
    <property type="term" value="F:ATP binding"/>
    <property type="evidence" value="ECO:0007669"/>
    <property type="project" value="UniProtKB-UniRule"/>
</dbReference>
<comment type="subcellular location">
    <subcellularLocation>
        <location evidence="1 8">Cell membrane</location>
        <topology evidence="1 8">Peripheral membrane protein</topology>
    </subcellularLocation>
</comment>
<comment type="caution">
    <text evidence="11">The sequence shown here is derived from an EMBL/GenBank/DDBJ whole genome shotgun (WGS) entry which is preliminary data.</text>
</comment>
<evidence type="ECO:0000259" key="10">
    <source>
        <dbReference type="Pfam" id="PF02823"/>
    </source>
</evidence>
<dbReference type="InterPro" id="IPR036771">
    <property type="entry name" value="ATPsynth_dsu/esu_N"/>
</dbReference>
<dbReference type="Proteomes" id="UP000305282">
    <property type="component" value="Unassembled WGS sequence"/>
</dbReference>
<accession>A0A4S5EUF8</accession>
<evidence type="ECO:0000313" key="12">
    <source>
        <dbReference type="Proteomes" id="UP000305282"/>
    </source>
</evidence>
<dbReference type="GO" id="GO:0045259">
    <property type="term" value="C:proton-transporting ATP synthase complex"/>
    <property type="evidence" value="ECO:0007669"/>
    <property type="project" value="UniProtKB-KW"/>
</dbReference>
<comment type="similarity">
    <text evidence="2 8 9">Belongs to the ATPase epsilon chain family.</text>
</comment>
<evidence type="ECO:0000256" key="2">
    <source>
        <dbReference type="ARBA" id="ARBA00005712"/>
    </source>
</evidence>
<dbReference type="CDD" id="cd12152">
    <property type="entry name" value="F1-ATPase_delta"/>
    <property type="match status" value="1"/>
</dbReference>
<evidence type="ECO:0000256" key="3">
    <source>
        <dbReference type="ARBA" id="ARBA00022448"/>
    </source>
</evidence>
<dbReference type="GO" id="GO:0005886">
    <property type="term" value="C:plasma membrane"/>
    <property type="evidence" value="ECO:0007669"/>
    <property type="project" value="UniProtKB-SubCell"/>
</dbReference>
<keyword evidence="8" id="KW-1003">Cell membrane</keyword>
<dbReference type="HAMAP" id="MF_00530">
    <property type="entry name" value="ATP_synth_epsil_bac"/>
    <property type="match status" value="1"/>
</dbReference>
<dbReference type="PANTHER" id="PTHR13822">
    <property type="entry name" value="ATP SYNTHASE DELTA/EPSILON CHAIN"/>
    <property type="match status" value="1"/>
</dbReference>
<evidence type="ECO:0000256" key="8">
    <source>
        <dbReference type="HAMAP-Rule" id="MF_00530"/>
    </source>
</evidence>
<evidence type="ECO:0000313" key="11">
    <source>
        <dbReference type="EMBL" id="THJ76187.1"/>
    </source>
</evidence>
<name>A0A4S5EUF8_9ACTN</name>
<keyword evidence="3 8" id="KW-0813">Transport</keyword>
<dbReference type="PANTHER" id="PTHR13822:SF10">
    <property type="entry name" value="ATP SYNTHASE EPSILON CHAIN, CHLOROPLASTIC"/>
    <property type="match status" value="1"/>
</dbReference>
<organism evidence="11 12">
    <name type="scientific">Candidatus Frankia alpina</name>
    <dbReference type="NCBI Taxonomy" id="2699483"/>
    <lineage>
        <taxon>Bacteria</taxon>
        <taxon>Bacillati</taxon>
        <taxon>Actinomycetota</taxon>
        <taxon>Actinomycetes</taxon>
        <taxon>Frankiales</taxon>
        <taxon>Frankiaceae</taxon>
        <taxon>Frankia</taxon>
    </lineage>
</organism>
<dbReference type="Gene3D" id="2.60.15.10">
    <property type="entry name" value="F0F1 ATP synthase delta/epsilon subunit, N-terminal"/>
    <property type="match status" value="1"/>
</dbReference>
<keyword evidence="5 8" id="KW-0472">Membrane</keyword>
<dbReference type="SUPFAM" id="SSF51344">
    <property type="entry name" value="Epsilon subunit of F1F0-ATP synthase N-terminal domain"/>
    <property type="match status" value="1"/>
</dbReference>
<dbReference type="Pfam" id="PF02823">
    <property type="entry name" value="ATP-synt_DE_N"/>
    <property type="match status" value="1"/>
</dbReference>
<protein>
    <recommendedName>
        <fullName evidence="8">ATP synthase epsilon chain</fullName>
    </recommendedName>
    <alternativeName>
        <fullName evidence="8">ATP synthase F1 sector epsilon subunit</fullName>
    </alternativeName>
    <alternativeName>
        <fullName evidence="8">F-ATPase epsilon subunit</fullName>
    </alternativeName>
</protein>
<dbReference type="RefSeq" id="WP_136446511.1">
    <property type="nucleotide sequence ID" value="NZ_SSXH01000011.1"/>
</dbReference>
<keyword evidence="4 8" id="KW-0406">Ion transport</keyword>
<keyword evidence="12" id="KW-1185">Reference proteome</keyword>
<dbReference type="NCBIfam" id="TIGR01216">
    <property type="entry name" value="ATP_synt_epsi"/>
    <property type="match status" value="1"/>
</dbReference>
<keyword evidence="7 8" id="KW-0066">ATP synthesis</keyword>
<evidence type="ECO:0000256" key="1">
    <source>
        <dbReference type="ARBA" id="ARBA00004202"/>
    </source>
</evidence>
<dbReference type="NCBIfam" id="NF009977">
    <property type="entry name" value="PRK13442.1"/>
    <property type="match status" value="1"/>
</dbReference>
<evidence type="ECO:0000256" key="9">
    <source>
        <dbReference type="RuleBase" id="RU003656"/>
    </source>
</evidence>
<dbReference type="GO" id="GO:0046933">
    <property type="term" value="F:proton-transporting ATP synthase activity, rotational mechanism"/>
    <property type="evidence" value="ECO:0007669"/>
    <property type="project" value="UniProtKB-UniRule"/>
</dbReference>
<evidence type="ECO:0000256" key="7">
    <source>
        <dbReference type="ARBA" id="ARBA00023310"/>
    </source>
</evidence>
<proteinExistence type="inferred from homology"/>
<feature type="domain" description="ATP synthase F1 complex delta/epsilon subunit N-terminal" evidence="10">
    <location>
        <begin position="4"/>
        <end position="82"/>
    </location>
</feature>
<comment type="subunit">
    <text evidence="8 9">F-type ATPases have 2 components, CF(1) - the catalytic core - and CF(0) - the membrane proton channel. CF(1) has five subunits: alpha(3), beta(3), gamma(1), delta(1), epsilon(1). CF(0) has three main subunits: a, b and c.</text>
</comment>
<comment type="function">
    <text evidence="8">Produces ATP from ADP in the presence of a proton gradient across the membrane.</text>
</comment>
<evidence type="ECO:0000256" key="5">
    <source>
        <dbReference type="ARBA" id="ARBA00023136"/>
    </source>
</evidence>
<evidence type="ECO:0000256" key="4">
    <source>
        <dbReference type="ARBA" id="ARBA00023065"/>
    </source>
</evidence>
<dbReference type="EMBL" id="SSXH01000011">
    <property type="protein sequence ID" value="THJ76187.1"/>
    <property type="molecule type" value="Genomic_DNA"/>
</dbReference>
<evidence type="ECO:0000256" key="6">
    <source>
        <dbReference type="ARBA" id="ARBA00023196"/>
    </source>
</evidence>
<dbReference type="InterPro" id="IPR001469">
    <property type="entry name" value="ATP_synth_F1_dsu/esu"/>
</dbReference>
<dbReference type="OrthoDB" id="9791445at2"/>
<keyword evidence="6 8" id="KW-0139">CF(1)</keyword>